<organism evidence="2 3">
    <name type="scientific">Pseudomonas luteola</name>
    <dbReference type="NCBI Taxonomy" id="47886"/>
    <lineage>
        <taxon>Bacteria</taxon>
        <taxon>Pseudomonadati</taxon>
        <taxon>Pseudomonadota</taxon>
        <taxon>Gammaproteobacteria</taxon>
        <taxon>Pseudomonadales</taxon>
        <taxon>Pseudomonadaceae</taxon>
        <taxon>Pseudomonas</taxon>
    </lineage>
</organism>
<dbReference type="EMBL" id="UAUF01000014">
    <property type="protein sequence ID" value="SPZ13536.1"/>
    <property type="molecule type" value="Genomic_DNA"/>
</dbReference>
<name>A0A2X2D7E0_PSELU</name>
<evidence type="ECO:0000313" key="3">
    <source>
        <dbReference type="Proteomes" id="UP000250443"/>
    </source>
</evidence>
<dbReference type="GO" id="GO:0008168">
    <property type="term" value="F:methyltransferase activity"/>
    <property type="evidence" value="ECO:0007669"/>
    <property type="project" value="UniProtKB-KW"/>
</dbReference>
<dbReference type="GO" id="GO:0006281">
    <property type="term" value="P:DNA repair"/>
    <property type="evidence" value="ECO:0007669"/>
    <property type="project" value="InterPro"/>
</dbReference>
<dbReference type="SUPFAM" id="SSF48150">
    <property type="entry name" value="DNA-glycosylase"/>
    <property type="match status" value="1"/>
</dbReference>
<dbReference type="GO" id="GO:0032259">
    <property type="term" value="P:methylation"/>
    <property type="evidence" value="ECO:0007669"/>
    <property type="project" value="UniProtKB-KW"/>
</dbReference>
<dbReference type="InterPro" id="IPR011257">
    <property type="entry name" value="DNA_glycosylase"/>
</dbReference>
<accession>A0A2X2D7E0</accession>
<keyword evidence="1" id="KW-0489">Methyltransferase</keyword>
<reference evidence="1 4" key="2">
    <citation type="submission" date="2020-10" db="EMBL/GenBank/DDBJ databases">
        <title>Genome sequences of Pseudomonas isolates.</title>
        <authorList>
            <person name="Wessels L."/>
            <person name="Reich F."/>
            <person name="Hammerl J."/>
        </authorList>
    </citation>
    <scope>NUCLEOTIDE SEQUENCE [LARGE SCALE GENOMIC DNA]</scope>
    <source>
        <strain evidence="1 4">20-MO00624-0</strain>
    </source>
</reference>
<protein>
    <submittedName>
        <fullName evidence="1">DNA methylase</fullName>
    </submittedName>
    <submittedName>
        <fullName evidence="2">DNA replication initiation ATPase</fullName>
    </submittedName>
</protein>
<dbReference type="Proteomes" id="UP000250443">
    <property type="component" value="Unassembled WGS sequence"/>
</dbReference>
<sequence>MKSEISAQELGLDLYSGDEKALFGWFLASYLFGKRISQTIAAQTWRLMFKSHGHDTPLKVLACGWHGLVRLLREGRYTRYDESTATRLLEVCQILQVEYGGSIMDIKNKSEGRSDFEKRLLAFKGVGPKTLEIFMRDAGPVLFH</sequence>
<dbReference type="EMBL" id="JADMCD010000023">
    <property type="protein sequence ID" value="MBF8643775.1"/>
    <property type="molecule type" value="Genomic_DNA"/>
</dbReference>
<evidence type="ECO:0000313" key="1">
    <source>
        <dbReference type="EMBL" id="MBF8643775.1"/>
    </source>
</evidence>
<dbReference type="Proteomes" id="UP000626180">
    <property type="component" value="Unassembled WGS sequence"/>
</dbReference>
<evidence type="ECO:0000313" key="4">
    <source>
        <dbReference type="Proteomes" id="UP000626180"/>
    </source>
</evidence>
<dbReference type="RefSeq" id="WP_010798558.1">
    <property type="nucleotide sequence ID" value="NZ_CP069263.1"/>
</dbReference>
<dbReference type="Gene3D" id="1.10.340.30">
    <property type="entry name" value="Hypothetical protein, domain 2"/>
    <property type="match status" value="1"/>
</dbReference>
<reference evidence="2 3" key="1">
    <citation type="submission" date="2018-06" db="EMBL/GenBank/DDBJ databases">
        <authorList>
            <consortium name="Pathogen Informatics"/>
            <person name="Doyle S."/>
        </authorList>
    </citation>
    <scope>NUCLEOTIDE SEQUENCE [LARGE SCALE GENOMIC DNA]</scope>
    <source>
        <strain evidence="2 3">NCTC11842</strain>
    </source>
</reference>
<keyword evidence="4" id="KW-1185">Reference proteome</keyword>
<keyword evidence="1" id="KW-0808">Transferase</keyword>
<proteinExistence type="predicted"/>
<evidence type="ECO:0000313" key="2">
    <source>
        <dbReference type="EMBL" id="SPZ13536.1"/>
    </source>
</evidence>
<dbReference type="AlphaFoldDB" id="A0A2X2D7E0"/>
<gene>
    <name evidence="1" type="ORF">IRZ65_24285</name>
    <name evidence="2" type="ORF">NCTC11842_05280</name>
</gene>